<feature type="region of interest" description="Disordered" evidence="6">
    <location>
        <begin position="1"/>
        <end position="25"/>
    </location>
</feature>
<dbReference type="InterPro" id="IPR050797">
    <property type="entry name" value="Carb_Metab_Trans_Reg"/>
</dbReference>
<dbReference type="PROSITE" id="PS00463">
    <property type="entry name" value="ZN2_CY6_FUNGAL_1"/>
    <property type="match status" value="1"/>
</dbReference>
<dbReference type="InterPro" id="IPR036864">
    <property type="entry name" value="Zn2-C6_fun-type_DNA-bd_sf"/>
</dbReference>
<dbReference type="AlphaFoldDB" id="A0A370BK35"/>
<protein>
    <recommendedName>
        <fullName evidence="7">Zn(2)-C6 fungal-type domain-containing protein</fullName>
    </recommendedName>
</protein>
<reference evidence="8 9" key="1">
    <citation type="submission" date="2018-07" db="EMBL/GenBank/DDBJ databases">
        <title>Section-level genome sequencing of Aspergillus section Nigri to investigate inter- and intra-species variation.</title>
        <authorList>
            <consortium name="DOE Joint Genome Institute"/>
            <person name="Vesth T.C."/>
            <person name="Nybo J.L."/>
            <person name="Theobald S."/>
            <person name="Frisvad J.C."/>
            <person name="Larsen T.O."/>
            <person name="Nielsen K.F."/>
            <person name="Hoof J.B."/>
            <person name="Brandl J."/>
            <person name="Salamov A."/>
            <person name="Riley R."/>
            <person name="Gladden J.M."/>
            <person name="Phatale P."/>
            <person name="Nielsen M.T."/>
            <person name="Lyhne E.K."/>
            <person name="Kogle M.E."/>
            <person name="Strasser K."/>
            <person name="McDonnell E."/>
            <person name="Barry K."/>
            <person name="Clum A."/>
            <person name="Chen C."/>
            <person name="Nolan M."/>
            <person name="Sandor L."/>
            <person name="Kuo A."/>
            <person name="Lipzen A."/>
            <person name="Hainaut M."/>
            <person name="Drula E."/>
            <person name="Tsang A."/>
            <person name="Magnuson J.K."/>
            <person name="Henrissat B."/>
            <person name="Wiebenga A."/>
            <person name="Simmons B.A."/>
            <person name="Makela M.R."/>
            <person name="De vries R.P."/>
            <person name="Grigoriev I.V."/>
            <person name="Mortensen U.H."/>
            <person name="Baker S.E."/>
            <person name="Andersen M.R."/>
        </authorList>
    </citation>
    <scope>NUCLEOTIDE SEQUENCE [LARGE SCALE GENOMIC DNA]</scope>
    <source>
        <strain evidence="8 9">ATCC 13496</strain>
    </source>
</reference>
<dbReference type="GO" id="GO:0001080">
    <property type="term" value="P:nitrogen catabolite activation of transcription from RNA polymerase II promoter"/>
    <property type="evidence" value="ECO:0007669"/>
    <property type="project" value="TreeGrafter"/>
</dbReference>
<dbReference type="VEuPathDB" id="FungiDB:M747DRAFT_287503"/>
<keyword evidence="1" id="KW-0479">Metal-binding</keyword>
<keyword evidence="3" id="KW-0238">DNA-binding</keyword>
<dbReference type="PROSITE" id="PS50048">
    <property type="entry name" value="ZN2_CY6_FUNGAL_2"/>
    <property type="match status" value="1"/>
</dbReference>
<accession>A0A370BK35</accession>
<keyword evidence="2" id="KW-0805">Transcription regulation</keyword>
<dbReference type="GO" id="GO:0006351">
    <property type="term" value="P:DNA-templated transcription"/>
    <property type="evidence" value="ECO:0007669"/>
    <property type="project" value="InterPro"/>
</dbReference>
<dbReference type="Pfam" id="PF04082">
    <property type="entry name" value="Fungal_trans"/>
    <property type="match status" value="1"/>
</dbReference>
<proteinExistence type="predicted"/>
<keyword evidence="4" id="KW-0804">Transcription</keyword>
<evidence type="ECO:0000256" key="4">
    <source>
        <dbReference type="ARBA" id="ARBA00023163"/>
    </source>
</evidence>
<dbReference type="PANTHER" id="PTHR31668:SF10">
    <property type="entry name" value="ZN(II)2CYS6 TRANSCRIPTION FACTOR (EUROFUNG)"/>
    <property type="match status" value="1"/>
</dbReference>
<dbReference type="CDD" id="cd00067">
    <property type="entry name" value="GAL4"/>
    <property type="match status" value="1"/>
</dbReference>
<dbReference type="SUPFAM" id="SSF57701">
    <property type="entry name" value="Zn2/Cys6 DNA-binding domain"/>
    <property type="match status" value="1"/>
</dbReference>
<dbReference type="GO" id="GO:0005634">
    <property type="term" value="C:nucleus"/>
    <property type="evidence" value="ECO:0007669"/>
    <property type="project" value="TreeGrafter"/>
</dbReference>
<dbReference type="GO" id="GO:0000981">
    <property type="term" value="F:DNA-binding transcription factor activity, RNA polymerase II-specific"/>
    <property type="evidence" value="ECO:0007669"/>
    <property type="project" value="InterPro"/>
</dbReference>
<organism evidence="8 9">
    <name type="scientific">Aspergillus niger ATCC 13496</name>
    <dbReference type="NCBI Taxonomy" id="1353008"/>
    <lineage>
        <taxon>Eukaryota</taxon>
        <taxon>Fungi</taxon>
        <taxon>Dikarya</taxon>
        <taxon>Ascomycota</taxon>
        <taxon>Pezizomycotina</taxon>
        <taxon>Eurotiomycetes</taxon>
        <taxon>Eurotiomycetidae</taxon>
        <taxon>Eurotiales</taxon>
        <taxon>Aspergillaceae</taxon>
        <taxon>Aspergillus</taxon>
        <taxon>Aspergillus subgen. Circumdati</taxon>
    </lineage>
</organism>
<dbReference type="GO" id="GO:0008270">
    <property type="term" value="F:zinc ion binding"/>
    <property type="evidence" value="ECO:0007669"/>
    <property type="project" value="InterPro"/>
</dbReference>
<feature type="domain" description="Zn(2)-C6 fungal-type" evidence="7">
    <location>
        <begin position="26"/>
        <end position="58"/>
    </location>
</feature>
<dbReference type="EMBL" id="KZ851943">
    <property type="protein sequence ID" value="RDH15953.1"/>
    <property type="molecule type" value="Genomic_DNA"/>
</dbReference>
<dbReference type="SMART" id="SM00906">
    <property type="entry name" value="Fungal_trans"/>
    <property type="match status" value="1"/>
</dbReference>
<dbReference type="GO" id="GO:0003677">
    <property type="term" value="F:DNA binding"/>
    <property type="evidence" value="ECO:0007669"/>
    <property type="project" value="UniProtKB-KW"/>
</dbReference>
<dbReference type="CDD" id="cd12148">
    <property type="entry name" value="fungal_TF_MHR"/>
    <property type="match status" value="1"/>
</dbReference>
<feature type="region of interest" description="Disordered" evidence="6">
    <location>
        <begin position="78"/>
        <end position="123"/>
    </location>
</feature>
<dbReference type="InterPro" id="IPR001138">
    <property type="entry name" value="Zn2Cys6_DnaBD"/>
</dbReference>
<evidence type="ECO:0000256" key="2">
    <source>
        <dbReference type="ARBA" id="ARBA00023015"/>
    </source>
</evidence>
<evidence type="ECO:0000256" key="6">
    <source>
        <dbReference type="SAM" id="MobiDB-lite"/>
    </source>
</evidence>
<evidence type="ECO:0000256" key="3">
    <source>
        <dbReference type="ARBA" id="ARBA00023125"/>
    </source>
</evidence>
<dbReference type="PANTHER" id="PTHR31668">
    <property type="entry name" value="GLUCOSE TRANSPORT TRANSCRIPTION REGULATOR RGT1-RELATED-RELATED"/>
    <property type="match status" value="1"/>
</dbReference>
<evidence type="ECO:0000259" key="7">
    <source>
        <dbReference type="PROSITE" id="PS50048"/>
    </source>
</evidence>
<evidence type="ECO:0000256" key="5">
    <source>
        <dbReference type="ARBA" id="ARBA00023242"/>
    </source>
</evidence>
<dbReference type="Proteomes" id="UP000253845">
    <property type="component" value="Unassembled WGS sequence"/>
</dbReference>
<evidence type="ECO:0000256" key="1">
    <source>
        <dbReference type="ARBA" id="ARBA00022723"/>
    </source>
</evidence>
<keyword evidence="5" id="KW-0539">Nucleus</keyword>
<name>A0A370BK35_ASPNG</name>
<gene>
    <name evidence="8" type="ORF">M747DRAFT_287503</name>
</gene>
<evidence type="ECO:0000313" key="8">
    <source>
        <dbReference type="EMBL" id="RDH15953.1"/>
    </source>
</evidence>
<dbReference type="Gene3D" id="4.10.240.10">
    <property type="entry name" value="Zn(2)-C6 fungal-type DNA-binding domain"/>
    <property type="match status" value="1"/>
</dbReference>
<evidence type="ECO:0000313" key="9">
    <source>
        <dbReference type="Proteomes" id="UP000253845"/>
    </source>
</evidence>
<feature type="compositionally biased region" description="Polar residues" evidence="6">
    <location>
        <begin position="96"/>
        <end position="120"/>
    </location>
</feature>
<dbReference type="InterPro" id="IPR007219">
    <property type="entry name" value="XnlR_reg_dom"/>
</dbReference>
<sequence length="669" mass="74853">MPAEPKVTKENGSSSGRPYRSHAHPACLPCRKRKSRCRTRDSSATCMMCLAHATDCIFPPADTLVQRKRTVNLRRIVPKTARTERPSTPRVVLPSPRTNKASDTPQLTGHHQPAQPSTAYSDGKVASLMDVVGDTGDDSSHVVSPVVADDSSILEEYLFTVPDNRRLCLMHTNSKPSRLMRQVLFNTIPRRPLGVYSGQSLPSMKCELIEKYLEPTAKDVVSLQVNARYCRGFFQYANICFPVFDEASFMNAYCTRKEEISPALLCNLYANSLIYWDNSPKLCLTRTPDIRYIWNQANEALHSELFLCPGISTVLAMLLNVCGRPSTSIFGNGGMVGTAVALSNALGLNRDPCHWNISTLEKGLRIRIWWLVVIQDRWCSLAYGTPLQVHRAQYDVPFPTMEYLCSSSAMLSQEAAASIFIAFTTLTEVLGQYLEYIYHVSSPVRKTITSLSHLLTNWEDSLDINTRHIILRGTDLSTPGVANLRLAYLSVKLLLRRIALDMDDEHTETSNFDNGNDSNCSSFSFTQVERAAEEIVHLVGELDEQQLRGFWVPVQAYSLTSATTFLLRSGLRRVQLHSANSDSNPPLDLAKEMVATLQSHRQQFRWDLGDDCLAKCAELVERVASLENDGMSLSLNEELSDPSHILDIDTSILDEVFWDMPCMGNTLNL</sequence>